<dbReference type="Proteomes" id="UP000198531">
    <property type="component" value="Unassembled WGS sequence"/>
</dbReference>
<dbReference type="AlphaFoldDB" id="A0A1I6IL70"/>
<feature type="transmembrane region" description="Helical" evidence="1">
    <location>
        <begin position="188"/>
        <end position="210"/>
    </location>
</feature>
<dbReference type="OrthoDB" id="241125at2157"/>
<dbReference type="RefSeq" id="WP_089809847.1">
    <property type="nucleotide sequence ID" value="NZ_FOYT01000003.1"/>
</dbReference>
<keyword evidence="1" id="KW-1133">Transmembrane helix</keyword>
<keyword evidence="1" id="KW-0812">Transmembrane</keyword>
<protein>
    <recommendedName>
        <fullName evidence="2">DUF7847 domain-containing protein</fullName>
    </recommendedName>
</protein>
<gene>
    <name evidence="3" type="ORF">SAMN04487947_3422</name>
</gene>
<keyword evidence="1" id="KW-0472">Membrane</keyword>
<feature type="transmembrane region" description="Helical" evidence="1">
    <location>
        <begin position="134"/>
        <end position="154"/>
    </location>
</feature>
<feature type="transmembrane region" description="Helical" evidence="1">
    <location>
        <begin position="42"/>
        <end position="63"/>
    </location>
</feature>
<feature type="domain" description="DUF7847" evidence="2">
    <location>
        <begin position="1"/>
        <end position="262"/>
    </location>
</feature>
<organism evidence="3 4">
    <name type="scientific">Halogeometricum rufum</name>
    <dbReference type="NCBI Taxonomy" id="553469"/>
    <lineage>
        <taxon>Archaea</taxon>
        <taxon>Methanobacteriati</taxon>
        <taxon>Methanobacteriota</taxon>
        <taxon>Stenosarchaea group</taxon>
        <taxon>Halobacteria</taxon>
        <taxon>Halobacteriales</taxon>
        <taxon>Haloferacaceae</taxon>
        <taxon>Halogeometricum</taxon>
    </lineage>
</organism>
<name>A0A1I6IL70_9EURY</name>
<keyword evidence="4" id="KW-1185">Reference proteome</keyword>
<dbReference type="Pfam" id="PF25231">
    <property type="entry name" value="DUF7847"/>
    <property type="match status" value="1"/>
</dbReference>
<evidence type="ECO:0000259" key="2">
    <source>
        <dbReference type="Pfam" id="PF25231"/>
    </source>
</evidence>
<evidence type="ECO:0000313" key="3">
    <source>
        <dbReference type="EMBL" id="SFR67411.1"/>
    </source>
</evidence>
<dbReference type="InterPro" id="IPR057169">
    <property type="entry name" value="DUF7847"/>
</dbReference>
<reference evidence="4" key="1">
    <citation type="submission" date="2016-10" db="EMBL/GenBank/DDBJ databases">
        <authorList>
            <person name="Varghese N."/>
            <person name="Submissions S."/>
        </authorList>
    </citation>
    <scope>NUCLEOTIDE SEQUENCE [LARGE SCALE GENOMIC DNA]</scope>
    <source>
        <strain evidence="4">CGMCC 1.7736</strain>
    </source>
</reference>
<sequence>MAVLNALRETPGALLRNPVVFVPVLVLMLFQAPQMVLQTVNPLLGSVVSLALSLLFIFVTPFFQAGLIGMADEALDGPTSIGRFLSAGKANYVSVLVAYLVLVAVNFAVGFVGFVGAIFGGVALFGDASGGPGLAVLAVVGVVAAVGVLAYLLFVFFVQFYGQAIVVSGLDAVAALKHSVSVVRNHLLSAFGYSVLVGVFGAVAGGVFVLGASLATPQSPHLVAAPQGTLLGAVVVAALLAVVGSLFGSFFGVFSVAFYRRIDTGVGRETV</sequence>
<proteinExistence type="predicted"/>
<accession>A0A1I6IL70</accession>
<feature type="transmembrane region" description="Helical" evidence="1">
    <location>
        <begin position="230"/>
        <end position="259"/>
    </location>
</feature>
<feature type="transmembrane region" description="Helical" evidence="1">
    <location>
        <begin position="12"/>
        <end position="30"/>
    </location>
</feature>
<evidence type="ECO:0000256" key="1">
    <source>
        <dbReference type="SAM" id="Phobius"/>
    </source>
</evidence>
<evidence type="ECO:0000313" key="4">
    <source>
        <dbReference type="Proteomes" id="UP000198531"/>
    </source>
</evidence>
<feature type="transmembrane region" description="Helical" evidence="1">
    <location>
        <begin position="96"/>
        <end position="122"/>
    </location>
</feature>
<dbReference type="EMBL" id="FOYT01000003">
    <property type="protein sequence ID" value="SFR67411.1"/>
    <property type="molecule type" value="Genomic_DNA"/>
</dbReference>